<keyword evidence="3" id="KW-1185">Reference proteome</keyword>
<dbReference type="EMBL" id="JAHRIO010061179">
    <property type="protein sequence ID" value="MEQ2178622.1"/>
    <property type="molecule type" value="Genomic_DNA"/>
</dbReference>
<name>A0ABV0P4G8_9TELE</name>
<accession>A0ABV0P4G8</accession>
<dbReference type="InterPro" id="IPR022130">
    <property type="entry name" value="Pax2_C"/>
</dbReference>
<proteinExistence type="predicted"/>
<comment type="caution">
    <text evidence="2">The sequence shown here is derived from an EMBL/GenBank/DDBJ whole genome shotgun (WGS) entry which is preliminary data.</text>
</comment>
<protein>
    <submittedName>
        <fullName evidence="2">Paired box protein Pax-2a</fullName>
    </submittedName>
</protein>
<dbReference type="Pfam" id="PF12403">
    <property type="entry name" value="Pax2_C"/>
    <property type="match status" value="1"/>
</dbReference>
<feature type="domain" description="Paired-box protein 2 C-terminal" evidence="1">
    <location>
        <begin position="42"/>
        <end position="107"/>
    </location>
</feature>
<reference evidence="2 3" key="1">
    <citation type="submission" date="2021-06" db="EMBL/GenBank/DDBJ databases">
        <authorList>
            <person name="Palmer J.M."/>
        </authorList>
    </citation>
    <scope>NUCLEOTIDE SEQUENCE [LARGE SCALE GENOMIC DNA]</scope>
    <source>
        <strain evidence="2 3">GA_2019</strain>
        <tissue evidence="2">Muscle</tissue>
    </source>
</reference>
<evidence type="ECO:0000313" key="3">
    <source>
        <dbReference type="Proteomes" id="UP001476798"/>
    </source>
</evidence>
<dbReference type="Proteomes" id="UP001476798">
    <property type="component" value="Unassembled WGS sequence"/>
</dbReference>
<organism evidence="2 3">
    <name type="scientific">Goodea atripinnis</name>
    <dbReference type="NCBI Taxonomy" id="208336"/>
    <lineage>
        <taxon>Eukaryota</taxon>
        <taxon>Metazoa</taxon>
        <taxon>Chordata</taxon>
        <taxon>Craniata</taxon>
        <taxon>Vertebrata</taxon>
        <taxon>Euteleostomi</taxon>
        <taxon>Actinopterygii</taxon>
        <taxon>Neopterygii</taxon>
        <taxon>Teleostei</taxon>
        <taxon>Neoteleostei</taxon>
        <taxon>Acanthomorphata</taxon>
        <taxon>Ovalentaria</taxon>
        <taxon>Atherinomorphae</taxon>
        <taxon>Cyprinodontiformes</taxon>
        <taxon>Goodeidae</taxon>
        <taxon>Goodea</taxon>
    </lineage>
</organism>
<gene>
    <name evidence="2" type="primary">PAX2A_4</name>
    <name evidence="2" type="ORF">GOODEAATRI_015978</name>
</gene>
<evidence type="ECO:0000313" key="2">
    <source>
        <dbReference type="EMBL" id="MEQ2178622.1"/>
    </source>
</evidence>
<evidence type="ECO:0000259" key="1">
    <source>
        <dbReference type="Pfam" id="PF12403"/>
    </source>
</evidence>
<sequence>MCVKREPHEASFAPFTPSSVGDSALADILPHQSSLSVDASTPSYLPHAHGPCYSQYASQPFIAGRDMASTTLPGYPPHVPPTGQGSYPTSTLAGMVPGSYTPAPSAHYPHRFHMQRALTSPVNKHCLCSSPRLHGHPGLQSVSLSPLLNL</sequence>